<keyword evidence="2" id="KW-0489">Methyltransferase</keyword>
<organism evidence="2 3">
    <name type="scientific">Haloechinothrix alba</name>
    <dbReference type="NCBI Taxonomy" id="664784"/>
    <lineage>
        <taxon>Bacteria</taxon>
        <taxon>Bacillati</taxon>
        <taxon>Actinomycetota</taxon>
        <taxon>Actinomycetes</taxon>
        <taxon>Pseudonocardiales</taxon>
        <taxon>Pseudonocardiaceae</taxon>
        <taxon>Haloechinothrix</taxon>
    </lineage>
</organism>
<keyword evidence="2" id="KW-0808">Transferase</keyword>
<dbReference type="Gene3D" id="3.40.50.150">
    <property type="entry name" value="Vaccinia Virus protein VP39"/>
    <property type="match status" value="1"/>
</dbReference>
<dbReference type="RefSeq" id="WP_089301727.1">
    <property type="nucleotide sequence ID" value="NZ_FZNW01000011.1"/>
</dbReference>
<dbReference type="InterPro" id="IPR013216">
    <property type="entry name" value="Methyltransf_11"/>
</dbReference>
<dbReference type="InterPro" id="IPR029063">
    <property type="entry name" value="SAM-dependent_MTases_sf"/>
</dbReference>
<dbReference type="PANTHER" id="PTHR43591">
    <property type="entry name" value="METHYLTRANSFERASE"/>
    <property type="match status" value="1"/>
</dbReference>
<dbReference type="AlphaFoldDB" id="A0A238XKY8"/>
<name>A0A238XKY8_9PSEU</name>
<evidence type="ECO:0000313" key="3">
    <source>
        <dbReference type="Proteomes" id="UP000198348"/>
    </source>
</evidence>
<accession>A0A238XKY8</accession>
<feature type="domain" description="Methyltransferase type 11" evidence="1">
    <location>
        <begin position="50"/>
        <end position="146"/>
    </location>
</feature>
<dbReference type="OrthoDB" id="9777638at2"/>
<evidence type="ECO:0000259" key="1">
    <source>
        <dbReference type="Pfam" id="PF08241"/>
    </source>
</evidence>
<dbReference type="CDD" id="cd02440">
    <property type="entry name" value="AdoMet_MTases"/>
    <property type="match status" value="1"/>
</dbReference>
<keyword evidence="3" id="KW-1185">Reference proteome</keyword>
<dbReference type="SUPFAM" id="SSF53335">
    <property type="entry name" value="S-adenosyl-L-methionine-dependent methyltransferases"/>
    <property type="match status" value="1"/>
</dbReference>
<proteinExistence type="predicted"/>
<gene>
    <name evidence="2" type="ORF">SAMN06265360_111106</name>
</gene>
<protein>
    <submittedName>
        <fullName evidence="2">Ubiquinone/menaquinone biosynthesis C-methylase UbiE</fullName>
    </submittedName>
</protein>
<dbReference type="GO" id="GO:0032259">
    <property type="term" value="P:methylation"/>
    <property type="evidence" value="ECO:0007669"/>
    <property type="project" value="UniProtKB-KW"/>
</dbReference>
<dbReference type="Pfam" id="PF08241">
    <property type="entry name" value="Methyltransf_11"/>
    <property type="match status" value="1"/>
</dbReference>
<dbReference type="GO" id="GO:0008757">
    <property type="term" value="F:S-adenosylmethionine-dependent methyltransferase activity"/>
    <property type="evidence" value="ECO:0007669"/>
    <property type="project" value="InterPro"/>
</dbReference>
<evidence type="ECO:0000313" key="2">
    <source>
        <dbReference type="EMBL" id="SNR59686.1"/>
    </source>
</evidence>
<reference evidence="2 3" key="1">
    <citation type="submission" date="2017-06" db="EMBL/GenBank/DDBJ databases">
        <authorList>
            <person name="Kim H.J."/>
            <person name="Triplett B.A."/>
        </authorList>
    </citation>
    <scope>NUCLEOTIDE SEQUENCE [LARGE SCALE GENOMIC DNA]</scope>
    <source>
        <strain evidence="2 3">DSM 45207</strain>
    </source>
</reference>
<dbReference type="PANTHER" id="PTHR43591:SF24">
    <property type="entry name" value="2-METHOXY-6-POLYPRENYL-1,4-BENZOQUINOL METHYLASE, MITOCHONDRIAL"/>
    <property type="match status" value="1"/>
</dbReference>
<keyword evidence="2" id="KW-0830">Ubiquinone</keyword>
<sequence>MTTGLRTTEQRRVAWEKIAPAYDEYVAPLATTLAQAIIGEFGIRPGLRCLDAGAGVGALAVPAARLGARVVAVDFAPTMISRLTARAATAGLSDLDGQVMDGQAIEVDDGSFDVAASLDGIAWFHDPRAGLAELVRVTKPGGRVVVAASGAPWRTEWGRFFRSALHVAVPGAARPADLPAYAEPFDDPHQLRRALTTAGLAGVQVMTTDVSTRFRSAQHLWDVVMSGDPTGTGRSIGLTDRRIADTRQVLDGMLRERSGGRPGAVLHTGLAVATGIKRSRGRPVPAHTKERRS</sequence>
<dbReference type="EMBL" id="FZNW01000011">
    <property type="protein sequence ID" value="SNR59686.1"/>
    <property type="molecule type" value="Genomic_DNA"/>
</dbReference>
<dbReference type="Proteomes" id="UP000198348">
    <property type="component" value="Unassembled WGS sequence"/>
</dbReference>